<comment type="similarity">
    <text evidence="2">Belongs to the membrane fusion protein (MFP) (TC 8.A.1) family.</text>
</comment>
<evidence type="ECO:0000256" key="1">
    <source>
        <dbReference type="ARBA" id="ARBA00004196"/>
    </source>
</evidence>
<dbReference type="GO" id="GO:0016020">
    <property type="term" value="C:membrane"/>
    <property type="evidence" value="ECO:0007669"/>
    <property type="project" value="InterPro"/>
</dbReference>
<dbReference type="Gene3D" id="2.40.30.170">
    <property type="match status" value="1"/>
</dbReference>
<dbReference type="PROSITE" id="PS51257">
    <property type="entry name" value="PROKAR_LIPOPROTEIN"/>
    <property type="match status" value="1"/>
</dbReference>
<evidence type="ECO:0000256" key="4">
    <source>
        <dbReference type="SAM" id="Coils"/>
    </source>
</evidence>
<dbReference type="FunFam" id="2.40.30.170:FF:000010">
    <property type="entry name" value="Efflux RND transporter periplasmic adaptor subunit"/>
    <property type="match status" value="1"/>
</dbReference>
<dbReference type="eggNOG" id="COG0845">
    <property type="taxonomic scope" value="Bacteria"/>
</dbReference>
<feature type="coiled-coil region" evidence="4">
    <location>
        <begin position="257"/>
        <end position="322"/>
    </location>
</feature>
<dbReference type="InterPro" id="IPR050465">
    <property type="entry name" value="UPF0194_transport"/>
</dbReference>
<dbReference type="PATRIC" id="fig|1303518.3.peg.1493"/>
<evidence type="ECO:0000256" key="2">
    <source>
        <dbReference type="ARBA" id="ARBA00009477"/>
    </source>
</evidence>
<evidence type="ECO:0000259" key="8">
    <source>
        <dbReference type="Pfam" id="PF25967"/>
    </source>
</evidence>
<evidence type="ECO:0000313" key="10">
    <source>
        <dbReference type="Proteomes" id="UP000014227"/>
    </source>
</evidence>
<feature type="compositionally biased region" description="Gly residues" evidence="5">
    <location>
        <begin position="575"/>
        <end position="587"/>
    </location>
</feature>
<comment type="subcellular location">
    <subcellularLocation>
        <location evidence="1">Cell envelope</location>
    </subcellularLocation>
</comment>
<dbReference type="Gene3D" id="1.10.287.470">
    <property type="entry name" value="Helix hairpin bin"/>
    <property type="match status" value="1"/>
</dbReference>
<dbReference type="OrthoDB" id="9809068at2"/>
<dbReference type="EMBL" id="HF951689">
    <property type="protein sequence ID" value="CCW35276.1"/>
    <property type="molecule type" value="Genomic_DNA"/>
</dbReference>
<dbReference type="KEGG" id="ccz:CCALI_01460"/>
<gene>
    <name evidence="9" type="ORF">CCALI_01460</name>
</gene>
<name>S0EYX3_CHTCT</name>
<dbReference type="Gene3D" id="2.40.50.100">
    <property type="match status" value="2"/>
</dbReference>
<dbReference type="PANTHER" id="PTHR32347">
    <property type="entry name" value="EFFLUX SYSTEM COMPONENT YKNX-RELATED"/>
    <property type="match status" value="1"/>
</dbReference>
<keyword evidence="3 4" id="KW-0175">Coiled coil</keyword>
<dbReference type="GO" id="GO:0030313">
    <property type="term" value="C:cell envelope"/>
    <property type="evidence" value="ECO:0007669"/>
    <property type="project" value="UniProtKB-SubCell"/>
</dbReference>
<dbReference type="Pfam" id="PF25954">
    <property type="entry name" value="Beta-barrel_RND_2"/>
    <property type="match status" value="1"/>
</dbReference>
<dbReference type="RefSeq" id="WP_016482812.1">
    <property type="nucleotide sequence ID" value="NC_021487.1"/>
</dbReference>
<feature type="coiled-coil region" evidence="4">
    <location>
        <begin position="129"/>
        <end position="221"/>
    </location>
</feature>
<dbReference type="InParanoid" id="S0EYX3"/>
<dbReference type="Pfam" id="PF25881">
    <property type="entry name" value="HH_YBHG"/>
    <property type="match status" value="1"/>
</dbReference>
<dbReference type="Pfam" id="PF25967">
    <property type="entry name" value="RND-MFP_C"/>
    <property type="match status" value="1"/>
</dbReference>
<reference evidence="10" key="1">
    <citation type="submission" date="2013-03" db="EMBL/GenBank/DDBJ databases">
        <title>Genome sequence of Chthonomonas calidirosea, the first sequenced genome from the Armatimonadetes phylum (formally candidate division OP10).</title>
        <authorList>
            <person name="Lee K.C.Y."/>
            <person name="Morgan X.C."/>
            <person name="Dunfield P.F."/>
            <person name="Tamas I."/>
            <person name="Houghton K.M."/>
            <person name="Vyssotski M."/>
            <person name="Ryan J.L.J."/>
            <person name="Lagutin K."/>
            <person name="McDonald I.R."/>
            <person name="Stott M.B."/>
        </authorList>
    </citation>
    <scope>NUCLEOTIDE SEQUENCE [LARGE SCALE GENOMIC DNA]</scope>
    <source>
        <strain evidence="10">DSM 23976 / ICMP 18418 / T49</strain>
    </source>
</reference>
<feature type="domain" description="YbhG-like alpha-helical hairpin" evidence="6">
    <location>
        <begin position="168"/>
        <end position="281"/>
    </location>
</feature>
<keyword evidence="10" id="KW-1185">Reference proteome</keyword>
<evidence type="ECO:0000313" key="9">
    <source>
        <dbReference type="EMBL" id="CCW35276.1"/>
    </source>
</evidence>
<dbReference type="GO" id="GO:0022857">
    <property type="term" value="F:transmembrane transporter activity"/>
    <property type="evidence" value="ECO:0007669"/>
    <property type="project" value="InterPro"/>
</dbReference>
<organism evidence="9 10">
    <name type="scientific">Chthonomonas calidirosea (strain DSM 23976 / ICMP 18418 / T49)</name>
    <dbReference type="NCBI Taxonomy" id="1303518"/>
    <lineage>
        <taxon>Bacteria</taxon>
        <taxon>Bacillati</taxon>
        <taxon>Armatimonadota</taxon>
        <taxon>Chthonomonadia</taxon>
        <taxon>Chthonomonadales</taxon>
        <taxon>Chthonomonadaceae</taxon>
        <taxon>Chthonomonas</taxon>
    </lineage>
</organism>
<dbReference type="Proteomes" id="UP000014227">
    <property type="component" value="Chromosome I"/>
</dbReference>
<dbReference type="InterPro" id="IPR059052">
    <property type="entry name" value="HH_YbhG-like"/>
</dbReference>
<evidence type="ECO:0000256" key="5">
    <source>
        <dbReference type="SAM" id="MobiDB-lite"/>
    </source>
</evidence>
<dbReference type="SUPFAM" id="SSF111369">
    <property type="entry name" value="HlyD-like secretion proteins"/>
    <property type="match status" value="3"/>
</dbReference>
<evidence type="ECO:0000256" key="3">
    <source>
        <dbReference type="ARBA" id="ARBA00023054"/>
    </source>
</evidence>
<dbReference type="AlphaFoldDB" id="S0EYX3"/>
<feature type="domain" description="CusB-like beta-barrel" evidence="7">
    <location>
        <begin position="402"/>
        <end position="478"/>
    </location>
</feature>
<feature type="region of interest" description="Disordered" evidence="5">
    <location>
        <begin position="565"/>
        <end position="587"/>
    </location>
</feature>
<accession>S0EYX3</accession>
<dbReference type="Gene3D" id="2.40.420.20">
    <property type="match status" value="1"/>
</dbReference>
<dbReference type="STRING" id="454171.CP488_02635"/>
<evidence type="ECO:0000259" key="6">
    <source>
        <dbReference type="Pfam" id="PF25881"/>
    </source>
</evidence>
<feature type="domain" description="Multidrug resistance protein MdtA-like C-terminal permuted SH3" evidence="8">
    <location>
        <begin position="531"/>
        <end position="564"/>
    </location>
</feature>
<dbReference type="InterPro" id="IPR058792">
    <property type="entry name" value="Beta-barrel_RND_2"/>
</dbReference>
<proteinExistence type="inferred from homology"/>
<feature type="compositionally biased region" description="Polar residues" evidence="5">
    <location>
        <begin position="565"/>
        <end position="574"/>
    </location>
</feature>
<evidence type="ECO:0000259" key="7">
    <source>
        <dbReference type="Pfam" id="PF25954"/>
    </source>
</evidence>
<dbReference type="InterPro" id="IPR006143">
    <property type="entry name" value="RND_pump_MFP"/>
</dbReference>
<dbReference type="InterPro" id="IPR058627">
    <property type="entry name" value="MdtA-like_C"/>
</dbReference>
<sequence>MKKRYVHLLVPWLFLTGCNLLGLGEKGGQVHYRVAAVTQDMVRKTVSATGVLTPWTTVDIKSRAGGRIISLPVDDGTVVKKGQVVALIDPSDTLLTYYSAKADIDANRARVVESQKDLQLQLKEGQIGIDTAKANLKAAQAQAAAAQANYQSAQTDADNAKALSDANIASARATLAAQQAKLDQMKNATIPQERAQAQADLQQAKANLINAEAQLTRQKALLAKGFVAQSEVDQAQAARDVAAATVLQAQAKVDTLDKELDQDLKAQEAQVAQAKAALDTALAQASQVQTKQLAALAAKANAQQALATVKQAQVKLQDAQAQLINNIIRAKQIEEAKAAVIKSNAAYADAKVQLNDTRITAPMDGVILQKYVEQGTFITSGMSFNSSGTSIVQLGDISRMYVDTSVDETDVANIQMGQKVEVTFDAYPSIPFDGKVIRIEPQEVVNQNVTTLHVRVEVDNSNVAYRLLRPGMNATCEFIVDEKDDVTCIPNEALQTANDGSYYVLVATGGHQAPPDPGGSPDPSVLEGCHIERRPVQIGLQGDDTTEITEGLKVGEKVVTQTIQPINSATASTSGGFGGGGPGPGRR</sequence>
<protein>
    <submittedName>
        <fullName evidence="9">RND family efflux transporter, MFP subunit</fullName>
    </submittedName>
</protein>
<dbReference type="HOGENOM" id="CLU_477142_0_0_0"/>
<dbReference type="NCBIfam" id="TIGR01730">
    <property type="entry name" value="RND_mfp"/>
    <property type="match status" value="1"/>
</dbReference>